<name>A0A5B8UBW6_9ACTN</name>
<dbReference type="SUPFAM" id="SSF56801">
    <property type="entry name" value="Acetyl-CoA synthetase-like"/>
    <property type="match status" value="1"/>
</dbReference>
<sequence length="549" mass="60311">MGELLQGKGAGLGRYATRFPLPERTMLHVLRARAQEHPDRTWLVFDGEDGAPVELTFGAAQDRVHQVAQALHTDLGDPVHVGIFLRNQVEFFPALYGAMASGGVAVPLNADARGVLLERVIGQAEISVLVARADLLDRLGELDDLGAVELIVAAGADPGALPAQVGGRRVVAFDAWIEGRSTEPVRELPDSSEVAMIQFTSGTTGNSKGVVYPHHFFYLYSALVSDAQEHTEDDVLSTPLPLFHVAAIHIVSNSALHAGCRGVLKTKFSARTYWDEIARDGATFAILLGPLAAILLKTVPEAPEHRLAKLFCLPFPPGGEEFEERFRTKILWQGYGMTEVYPHPMSHTMEEGVPYDTVGHAAAFMDYGVVDEHDRLLGPGELGQLVYRPRLPDAMARGYYKNPEATVEAFRNFMFHTGDVGIIDEEGRVHYRGRVQDRIRRRGENISAAELEFIASGHEAIVEAAAYGVPGEFGEHEVKLDVVSCVADLDPAAYHAWLTEQLPRYMVPRYLELLPELPKSPSEKVQKHKLAEAGVDRPGVLVFEPVRSR</sequence>
<dbReference type="Proteomes" id="UP000321805">
    <property type="component" value="Chromosome"/>
</dbReference>
<feature type="domain" description="AMP-binding enzyme C-terminal" evidence="2">
    <location>
        <begin position="450"/>
        <end position="524"/>
    </location>
</feature>
<dbReference type="InterPro" id="IPR042099">
    <property type="entry name" value="ANL_N_sf"/>
</dbReference>
<evidence type="ECO:0000259" key="1">
    <source>
        <dbReference type="Pfam" id="PF00501"/>
    </source>
</evidence>
<dbReference type="InterPro" id="IPR000873">
    <property type="entry name" value="AMP-dep_synth/lig_dom"/>
</dbReference>
<dbReference type="GO" id="GO:0016878">
    <property type="term" value="F:acid-thiol ligase activity"/>
    <property type="evidence" value="ECO:0007669"/>
    <property type="project" value="UniProtKB-ARBA"/>
</dbReference>
<organism evidence="3 4">
    <name type="scientific">Baekduia soli</name>
    <dbReference type="NCBI Taxonomy" id="496014"/>
    <lineage>
        <taxon>Bacteria</taxon>
        <taxon>Bacillati</taxon>
        <taxon>Actinomycetota</taxon>
        <taxon>Thermoleophilia</taxon>
        <taxon>Solirubrobacterales</taxon>
        <taxon>Baekduiaceae</taxon>
        <taxon>Baekduia</taxon>
    </lineage>
</organism>
<dbReference type="Gene3D" id="3.40.50.12780">
    <property type="entry name" value="N-terminal domain of ligase-like"/>
    <property type="match status" value="1"/>
</dbReference>
<dbReference type="InterPro" id="IPR025110">
    <property type="entry name" value="AMP-bd_C"/>
</dbReference>
<dbReference type="RefSeq" id="WP_146923284.1">
    <property type="nucleotide sequence ID" value="NZ_CP042430.1"/>
</dbReference>
<reference evidence="3 4" key="1">
    <citation type="journal article" date="2018" name="J. Microbiol.">
        <title>Baekduia soli gen. nov., sp. nov., a novel bacterium isolated from the soil of Baekdu Mountain and proposal of a novel family name, Baekduiaceae fam. nov.</title>
        <authorList>
            <person name="An D.S."/>
            <person name="Siddiqi M.Z."/>
            <person name="Kim K.H."/>
            <person name="Yu H.S."/>
            <person name="Im W.T."/>
        </authorList>
    </citation>
    <scope>NUCLEOTIDE SEQUENCE [LARGE SCALE GENOMIC DNA]</scope>
    <source>
        <strain evidence="3 4">BR7-21</strain>
    </source>
</reference>
<evidence type="ECO:0000313" key="4">
    <source>
        <dbReference type="Proteomes" id="UP000321805"/>
    </source>
</evidence>
<dbReference type="EMBL" id="CP042430">
    <property type="protein sequence ID" value="QEC50545.1"/>
    <property type="molecule type" value="Genomic_DNA"/>
</dbReference>
<accession>A0A5B8UBW6</accession>
<keyword evidence="4" id="KW-1185">Reference proteome</keyword>
<proteinExistence type="predicted"/>
<dbReference type="OrthoDB" id="9803968at2"/>
<dbReference type="PROSITE" id="PS00455">
    <property type="entry name" value="AMP_BINDING"/>
    <property type="match status" value="1"/>
</dbReference>
<evidence type="ECO:0000313" key="3">
    <source>
        <dbReference type="EMBL" id="QEC50545.1"/>
    </source>
</evidence>
<dbReference type="AlphaFoldDB" id="A0A5B8UBW6"/>
<protein>
    <submittedName>
        <fullName evidence="3">AMP-binding protein</fullName>
    </submittedName>
</protein>
<dbReference type="Pfam" id="PF00501">
    <property type="entry name" value="AMP-binding"/>
    <property type="match status" value="1"/>
</dbReference>
<dbReference type="Gene3D" id="3.30.300.30">
    <property type="match status" value="1"/>
</dbReference>
<dbReference type="InterPro" id="IPR045851">
    <property type="entry name" value="AMP-bd_C_sf"/>
</dbReference>
<evidence type="ECO:0000259" key="2">
    <source>
        <dbReference type="Pfam" id="PF13193"/>
    </source>
</evidence>
<dbReference type="KEGG" id="bsol:FSW04_25145"/>
<feature type="domain" description="AMP-dependent synthetase/ligase" evidence="1">
    <location>
        <begin position="31"/>
        <end position="400"/>
    </location>
</feature>
<dbReference type="InterPro" id="IPR050237">
    <property type="entry name" value="ATP-dep_AMP-bd_enzyme"/>
</dbReference>
<dbReference type="PANTHER" id="PTHR43767">
    <property type="entry name" value="LONG-CHAIN-FATTY-ACID--COA LIGASE"/>
    <property type="match status" value="1"/>
</dbReference>
<dbReference type="Pfam" id="PF13193">
    <property type="entry name" value="AMP-binding_C"/>
    <property type="match status" value="1"/>
</dbReference>
<dbReference type="InterPro" id="IPR020845">
    <property type="entry name" value="AMP-binding_CS"/>
</dbReference>
<dbReference type="PANTHER" id="PTHR43767:SF1">
    <property type="entry name" value="NONRIBOSOMAL PEPTIDE SYNTHASE PES1 (EUROFUNG)-RELATED"/>
    <property type="match status" value="1"/>
</dbReference>
<gene>
    <name evidence="3" type="ORF">FSW04_25145</name>
</gene>